<dbReference type="Proteomes" id="UP000283786">
    <property type="component" value="Plasmid p111"/>
</dbReference>
<gene>
    <name evidence="2" type="ORF">PSAL_037490</name>
</gene>
<name>A0A418SBR5_9RHOB</name>
<dbReference type="Pfam" id="PF20135">
    <property type="entry name" value="DUF6525"/>
    <property type="match status" value="1"/>
</dbReference>
<evidence type="ECO:0000313" key="3">
    <source>
        <dbReference type="Proteomes" id="UP000283786"/>
    </source>
</evidence>
<proteinExistence type="predicted"/>
<evidence type="ECO:0000256" key="1">
    <source>
        <dbReference type="SAM" id="MobiDB-lite"/>
    </source>
</evidence>
<protein>
    <submittedName>
        <fullName evidence="2">Uncharacterized protein</fullName>
    </submittedName>
</protein>
<keyword evidence="2" id="KW-0614">Plasmid</keyword>
<keyword evidence="3" id="KW-1185">Reference proteome</keyword>
<dbReference type="AlphaFoldDB" id="A0A418SBR5"/>
<geneLocation type="plasmid" evidence="2 3">
    <name>p111</name>
</geneLocation>
<dbReference type="InterPro" id="IPR045386">
    <property type="entry name" value="DUF6525"/>
</dbReference>
<organism evidence="2 3">
    <name type="scientific">Pseudooceanicola algae</name>
    <dbReference type="NCBI Taxonomy" id="1537215"/>
    <lineage>
        <taxon>Bacteria</taxon>
        <taxon>Pseudomonadati</taxon>
        <taxon>Pseudomonadota</taxon>
        <taxon>Alphaproteobacteria</taxon>
        <taxon>Rhodobacterales</taxon>
        <taxon>Paracoccaceae</taxon>
        <taxon>Pseudooceanicola</taxon>
    </lineage>
</organism>
<feature type="compositionally biased region" description="Polar residues" evidence="1">
    <location>
        <begin position="1"/>
        <end position="12"/>
    </location>
</feature>
<dbReference type="KEGG" id="palw:PSAL_037490"/>
<feature type="region of interest" description="Disordered" evidence="1">
    <location>
        <begin position="74"/>
        <end position="121"/>
    </location>
</feature>
<evidence type="ECO:0000313" key="2">
    <source>
        <dbReference type="EMBL" id="QPM92485.1"/>
    </source>
</evidence>
<dbReference type="EMBL" id="CP060438">
    <property type="protein sequence ID" value="QPM92485.1"/>
    <property type="molecule type" value="Genomic_DNA"/>
</dbReference>
<accession>A0A418SBR5</accession>
<reference evidence="2 3" key="1">
    <citation type="submission" date="2020-08" db="EMBL/GenBank/DDBJ databases">
        <title>Genome sequence of Rhodobacteraceae bacterium Lw-13e.</title>
        <authorList>
            <person name="Poehlein A."/>
            <person name="Wolter L."/>
            <person name="Daniel R."/>
            <person name="Brinkhoff T."/>
        </authorList>
    </citation>
    <scope>NUCLEOTIDE SEQUENCE [LARGE SCALE GENOMIC DNA]</scope>
    <source>
        <strain evidence="2 3">Lw-13e</strain>
        <plasmid evidence="2 3">p111</plasmid>
    </source>
</reference>
<sequence length="121" mass="13259">MKPTNRGATSLRTRSRNEDPMQAFDALPSPVRSWLSEAALPWSPASCRKILRQARARGESLNDVLARLDRAQTKALARDRHAPPQVAAAPDHDEIPRPQGVAPALRSAPKSSSYGNERESP</sequence>
<feature type="region of interest" description="Disordered" evidence="1">
    <location>
        <begin position="1"/>
        <end position="22"/>
    </location>
</feature>